<gene>
    <name evidence="2" type="ORF">HNP52_001777</name>
</gene>
<feature type="domain" description="FAD-dependent urate hydroxylase HpyO/Asp monooxygenase CreE-like FAD/NAD(P)-binding" evidence="1">
    <location>
        <begin position="6"/>
        <end position="147"/>
    </location>
</feature>
<keyword evidence="3" id="KW-1185">Reference proteome</keyword>
<dbReference type="PANTHER" id="PTHR40254:SF1">
    <property type="entry name" value="BLR0577 PROTEIN"/>
    <property type="match status" value="1"/>
</dbReference>
<dbReference type="EMBL" id="JACHLN010000002">
    <property type="protein sequence ID" value="MBB4838708.1"/>
    <property type="molecule type" value="Genomic_DNA"/>
</dbReference>
<dbReference type="Pfam" id="PF13454">
    <property type="entry name" value="NAD_binding_9"/>
    <property type="match status" value="1"/>
</dbReference>
<dbReference type="Gene3D" id="3.50.50.60">
    <property type="entry name" value="FAD/NAD(P)-binding domain"/>
    <property type="match status" value="1"/>
</dbReference>
<proteinExistence type="predicted"/>
<dbReference type="AlphaFoldDB" id="A0A7W7K0Z6"/>
<name>A0A7W7K0Z6_9SPHN</name>
<protein>
    <submittedName>
        <fullName evidence="2">Putative NAD(P)/FAD-binding protein YdhS</fullName>
    </submittedName>
</protein>
<dbReference type="InterPro" id="IPR038732">
    <property type="entry name" value="HpyO/CreE_NAD-binding"/>
</dbReference>
<accession>A0A7W7K0Z6</accession>
<dbReference type="RefSeq" id="WP_184165647.1">
    <property type="nucleotide sequence ID" value="NZ_JACHLN010000002.1"/>
</dbReference>
<reference evidence="2 3" key="1">
    <citation type="submission" date="2020-08" db="EMBL/GenBank/DDBJ databases">
        <title>Functional genomics of gut bacteria from endangered species of beetles.</title>
        <authorList>
            <person name="Carlos-Shanley C."/>
        </authorList>
    </citation>
    <scope>NUCLEOTIDE SEQUENCE [LARGE SCALE GENOMIC DNA]</scope>
    <source>
        <strain evidence="2 3">S00224</strain>
    </source>
</reference>
<evidence type="ECO:0000313" key="3">
    <source>
        <dbReference type="Proteomes" id="UP000575241"/>
    </source>
</evidence>
<dbReference type="Proteomes" id="UP000575241">
    <property type="component" value="Unassembled WGS sequence"/>
</dbReference>
<comment type="caution">
    <text evidence="2">The sequence shown here is derived from an EMBL/GenBank/DDBJ whole genome shotgun (WGS) entry which is preliminary data.</text>
</comment>
<organism evidence="2 3">
    <name type="scientific">Sphingomonas kyeonggiensis</name>
    <dbReference type="NCBI Taxonomy" id="1268553"/>
    <lineage>
        <taxon>Bacteria</taxon>
        <taxon>Pseudomonadati</taxon>
        <taxon>Pseudomonadota</taxon>
        <taxon>Alphaproteobacteria</taxon>
        <taxon>Sphingomonadales</taxon>
        <taxon>Sphingomonadaceae</taxon>
        <taxon>Sphingomonas</taxon>
    </lineage>
</organism>
<dbReference type="SUPFAM" id="SSF51905">
    <property type="entry name" value="FAD/NAD(P)-binding domain"/>
    <property type="match status" value="2"/>
</dbReference>
<evidence type="ECO:0000313" key="2">
    <source>
        <dbReference type="EMBL" id="MBB4838708.1"/>
    </source>
</evidence>
<dbReference type="InterPro" id="IPR052189">
    <property type="entry name" value="L-asp_N-monooxygenase_NS-form"/>
</dbReference>
<dbReference type="PANTHER" id="PTHR40254">
    <property type="entry name" value="BLR0577 PROTEIN"/>
    <property type="match status" value="1"/>
</dbReference>
<dbReference type="InterPro" id="IPR036188">
    <property type="entry name" value="FAD/NAD-bd_sf"/>
</dbReference>
<sequence length="448" mass="48925">MIEHVAIIGAGFSGTLQAINLLRHEGPRATLIERAPVAGLGLAYGAAHPSHVLNVRAANMSAFPDDPSHFVRWLEARGVENAATAFIPRVTYGEYLRELLDAALLDHPDRLRLVRDEVEDLEFADGVTVRLKGQTIEADAAVLAVGNLPPHDPPGLDPEALSGSRYKGNPWDASVPEGLGPDDTVLVIGTGLTMIDVVLLLDARGFQGKIVALSRRGLLPRSHAPGSDWKKLQERPATNASRLLQAVRNRGEEIGWRNAVDELRPFTQAMWGNASEAERGRFLRHLRPWWDVHRHRLAPEVYARLMAVIERGQLEVIAGKTLGFEEKPEGIEVTLRRRGADAAETMTVQRIINCTGPLGDLNRTEEPLLQKLAARGMIRPDAAHLGIDVDNQGQTINAAGGPNGNLYALGPMTRGAFWEIVAVPDIRTQTWSVARRLSNAHWVGGEGL</sequence>
<evidence type="ECO:0000259" key="1">
    <source>
        <dbReference type="Pfam" id="PF13454"/>
    </source>
</evidence>